<dbReference type="OrthoDB" id="391988at2759"/>
<proteinExistence type="predicted"/>
<gene>
    <name evidence="2" type="ORF">F0562_026234</name>
</gene>
<organism evidence="2 3">
    <name type="scientific">Nyssa sinensis</name>
    <dbReference type="NCBI Taxonomy" id="561372"/>
    <lineage>
        <taxon>Eukaryota</taxon>
        <taxon>Viridiplantae</taxon>
        <taxon>Streptophyta</taxon>
        <taxon>Embryophyta</taxon>
        <taxon>Tracheophyta</taxon>
        <taxon>Spermatophyta</taxon>
        <taxon>Magnoliopsida</taxon>
        <taxon>eudicotyledons</taxon>
        <taxon>Gunneridae</taxon>
        <taxon>Pentapetalae</taxon>
        <taxon>asterids</taxon>
        <taxon>Cornales</taxon>
        <taxon>Nyssaceae</taxon>
        <taxon>Nyssa</taxon>
    </lineage>
</organism>
<feature type="compositionally biased region" description="Gly residues" evidence="1">
    <location>
        <begin position="112"/>
        <end position="138"/>
    </location>
</feature>
<evidence type="ECO:0000313" key="3">
    <source>
        <dbReference type="Proteomes" id="UP000325577"/>
    </source>
</evidence>
<accession>A0A5J5BCB7</accession>
<reference evidence="2 3" key="1">
    <citation type="submission" date="2019-09" db="EMBL/GenBank/DDBJ databases">
        <title>A chromosome-level genome assembly of the Chinese tupelo Nyssa sinensis.</title>
        <authorList>
            <person name="Yang X."/>
            <person name="Kang M."/>
            <person name="Yang Y."/>
            <person name="Xiong H."/>
            <person name="Wang M."/>
            <person name="Zhang Z."/>
            <person name="Wang Z."/>
            <person name="Wu H."/>
            <person name="Ma T."/>
            <person name="Liu J."/>
            <person name="Xi Z."/>
        </authorList>
    </citation>
    <scope>NUCLEOTIDE SEQUENCE [LARGE SCALE GENOMIC DNA]</scope>
    <source>
        <strain evidence="2">J267</strain>
        <tissue evidence="2">Leaf</tissue>
    </source>
</reference>
<dbReference type="EMBL" id="CM018037">
    <property type="protein sequence ID" value="KAA8539542.1"/>
    <property type="molecule type" value="Genomic_DNA"/>
</dbReference>
<dbReference type="Proteomes" id="UP000325577">
    <property type="component" value="Linkage Group LG14"/>
</dbReference>
<feature type="region of interest" description="Disordered" evidence="1">
    <location>
        <begin position="112"/>
        <end position="139"/>
    </location>
</feature>
<sequence length="186" mass="19314">MRRFCERLWLGEGDIYGRVALRWRLFRWLRLPISVTLFFTPKTNPISHFSSTHVLPFISPQTHLQTPQNLSPPEENHVEISLEKLFIPPETNISSENIALSTGGGGDAAGGGDVAGGVGLDGGGEDAGGGGDATGGGDVVLVDGGDSAGGGDVVLVDGGDVRVGNAPGGVDDIVSPTLLLFLRLDL</sequence>
<evidence type="ECO:0000256" key="1">
    <source>
        <dbReference type="SAM" id="MobiDB-lite"/>
    </source>
</evidence>
<keyword evidence="3" id="KW-1185">Reference proteome</keyword>
<protein>
    <submittedName>
        <fullName evidence="2">Uncharacterized protein</fullName>
    </submittedName>
</protein>
<name>A0A5J5BCB7_9ASTE</name>
<evidence type="ECO:0000313" key="2">
    <source>
        <dbReference type="EMBL" id="KAA8539542.1"/>
    </source>
</evidence>
<dbReference type="AlphaFoldDB" id="A0A5J5BCB7"/>